<dbReference type="AlphaFoldDB" id="A0A8S9TZU4"/>
<protein>
    <recommendedName>
        <fullName evidence="4">Transmembrane protein</fullName>
    </recommendedName>
</protein>
<feature type="transmembrane region" description="Helical" evidence="1">
    <location>
        <begin position="142"/>
        <end position="160"/>
    </location>
</feature>
<evidence type="ECO:0000256" key="1">
    <source>
        <dbReference type="SAM" id="Phobius"/>
    </source>
</evidence>
<evidence type="ECO:0008006" key="4">
    <source>
        <dbReference type="Google" id="ProtNLM"/>
    </source>
</evidence>
<dbReference type="Proteomes" id="UP000704712">
    <property type="component" value="Unassembled WGS sequence"/>
</dbReference>
<feature type="transmembrane region" description="Helical" evidence="1">
    <location>
        <begin position="107"/>
        <end position="130"/>
    </location>
</feature>
<reference evidence="2" key="1">
    <citation type="submission" date="2020-03" db="EMBL/GenBank/DDBJ databases">
        <title>Hybrid Assembly of Korean Phytophthora infestans isolates.</title>
        <authorList>
            <person name="Prokchorchik M."/>
            <person name="Lee Y."/>
            <person name="Seo J."/>
            <person name="Cho J.-H."/>
            <person name="Park Y.-E."/>
            <person name="Jang D.-C."/>
            <person name="Im J.-S."/>
            <person name="Choi J.-G."/>
            <person name="Park H.-J."/>
            <person name="Lee G.-B."/>
            <person name="Lee Y.-G."/>
            <person name="Hong S.-Y."/>
            <person name="Cho K."/>
            <person name="Sohn K.H."/>
        </authorList>
    </citation>
    <scope>NUCLEOTIDE SEQUENCE</scope>
    <source>
        <strain evidence="2">KR_2_A2</strain>
    </source>
</reference>
<gene>
    <name evidence="2" type="ORF">GN958_ATG18628</name>
</gene>
<feature type="transmembrane region" description="Helical" evidence="1">
    <location>
        <begin position="6"/>
        <end position="24"/>
    </location>
</feature>
<evidence type="ECO:0000313" key="3">
    <source>
        <dbReference type="Proteomes" id="UP000704712"/>
    </source>
</evidence>
<keyword evidence="1" id="KW-0812">Transmembrane</keyword>
<evidence type="ECO:0000313" key="2">
    <source>
        <dbReference type="EMBL" id="KAF4132174.1"/>
    </source>
</evidence>
<sequence length="229" mass="25487">MPRVRFPDGAFSYATLLFYLFYCVGRIFRRIQCVVDIQFNPLCYRSLENHAICSSCLEGRFWKLSLVSRTTADASMAVRIGGQLLIDRMECAMRSVVGDVGGACCRVVWFVGCLLVRASAVGLVVKYLVANEMPRVRFPDGAFSYATLLCYLFYCVGRIFRRIQCVVDIKFNPLCSRSLANHAICSSCLEGRFWKLSLVSRTTADASMAVGIGGQLLIDSDGVCDAQCR</sequence>
<name>A0A8S9TZU4_PHYIN</name>
<accession>A0A8S9TZU4</accession>
<dbReference type="EMBL" id="JAACNO010002582">
    <property type="protein sequence ID" value="KAF4132174.1"/>
    <property type="molecule type" value="Genomic_DNA"/>
</dbReference>
<keyword evidence="1" id="KW-0472">Membrane</keyword>
<comment type="caution">
    <text evidence="2">The sequence shown here is derived from an EMBL/GenBank/DDBJ whole genome shotgun (WGS) entry which is preliminary data.</text>
</comment>
<proteinExistence type="predicted"/>
<organism evidence="2 3">
    <name type="scientific">Phytophthora infestans</name>
    <name type="common">Potato late blight agent</name>
    <name type="synonym">Botrytis infestans</name>
    <dbReference type="NCBI Taxonomy" id="4787"/>
    <lineage>
        <taxon>Eukaryota</taxon>
        <taxon>Sar</taxon>
        <taxon>Stramenopiles</taxon>
        <taxon>Oomycota</taxon>
        <taxon>Peronosporomycetes</taxon>
        <taxon>Peronosporales</taxon>
        <taxon>Peronosporaceae</taxon>
        <taxon>Phytophthora</taxon>
    </lineage>
</organism>
<keyword evidence="1" id="KW-1133">Transmembrane helix</keyword>